<keyword evidence="3 7" id="KW-0574">Periplasm</keyword>
<dbReference type="HAMAP" id="MF_01183">
    <property type="entry name" value="Chaperone_SurA"/>
    <property type="match status" value="1"/>
</dbReference>
<evidence type="ECO:0000256" key="4">
    <source>
        <dbReference type="ARBA" id="ARBA00023110"/>
    </source>
</evidence>
<dbReference type="PANTHER" id="PTHR47637:SF1">
    <property type="entry name" value="CHAPERONE SURA"/>
    <property type="match status" value="1"/>
</dbReference>
<dbReference type="GO" id="GO:0050821">
    <property type="term" value="P:protein stabilization"/>
    <property type="evidence" value="ECO:0007669"/>
    <property type="project" value="InterPro"/>
</dbReference>
<name>G4QC73_TAYAM</name>
<evidence type="ECO:0000256" key="1">
    <source>
        <dbReference type="ARBA" id="ARBA00022729"/>
    </source>
</evidence>
<keyword evidence="4 7" id="KW-0697">Rotamase</keyword>
<dbReference type="eggNOG" id="COG0760">
    <property type="taxonomic scope" value="Bacteria"/>
</dbReference>
<comment type="subcellular location">
    <subcellularLocation>
        <location evidence="7">Periplasm</location>
    </subcellularLocation>
    <text evidence="7">Is capable of associating with the outer membrane.</text>
</comment>
<dbReference type="RefSeq" id="WP_014111936.1">
    <property type="nucleotide sequence ID" value="NC_016043.1"/>
</dbReference>
<dbReference type="KEGG" id="tas:TASI_1299"/>
<accession>G4QC73</accession>
<dbReference type="GO" id="GO:0006457">
    <property type="term" value="P:protein folding"/>
    <property type="evidence" value="ECO:0007669"/>
    <property type="project" value="UniProtKB-UniRule"/>
</dbReference>
<dbReference type="InterPro" id="IPR023034">
    <property type="entry name" value="PPIase_SurA"/>
</dbReference>
<keyword evidence="2 7" id="KW-0677">Repeat</keyword>
<dbReference type="GO" id="GO:0042277">
    <property type="term" value="F:peptide binding"/>
    <property type="evidence" value="ECO:0007669"/>
    <property type="project" value="InterPro"/>
</dbReference>
<reference key="1">
    <citation type="submission" date="2011-09" db="EMBL/GenBank/DDBJ databases">
        <title>Genomic characterization of the Taylorella genus.</title>
        <authorList>
            <person name="Hebert L."/>
            <person name="Moumen B."/>
            <person name="Pons N."/>
            <person name="Duquesne F."/>
            <person name="Breuil M.-F."/>
            <person name="Goux D."/>
            <person name="Batto J.-M."/>
            <person name="Renault P."/>
            <person name="Laugier C."/>
            <person name="Petry S."/>
        </authorList>
    </citation>
    <scope>NUCLEOTIDE SEQUENCE</scope>
    <source>
        <strain>MCE3</strain>
    </source>
</reference>
<dbReference type="InterPro" id="IPR050280">
    <property type="entry name" value="OMP_Chaperone_SurA"/>
</dbReference>
<dbReference type="PROSITE" id="PS50198">
    <property type="entry name" value="PPIC_PPIASE_2"/>
    <property type="match status" value="2"/>
</dbReference>
<dbReference type="PROSITE" id="PS01096">
    <property type="entry name" value="PPIC_PPIASE_1"/>
    <property type="match status" value="1"/>
</dbReference>
<dbReference type="OrthoDB" id="14196at2"/>
<dbReference type="InterPro" id="IPR015391">
    <property type="entry name" value="SurA_N"/>
</dbReference>
<protein>
    <recommendedName>
        <fullName evidence="7">Chaperone SurA</fullName>
    </recommendedName>
    <alternativeName>
        <fullName evidence="7">Peptidyl-prolyl cis-trans isomerase SurA</fullName>
        <shortName evidence="7">PPIase SurA</shortName>
        <ecNumber evidence="7">5.2.1.8</ecNumber>
    </alternativeName>
    <alternativeName>
        <fullName evidence="7">Rotamase SurA</fullName>
    </alternativeName>
</protein>
<dbReference type="InterPro" id="IPR000297">
    <property type="entry name" value="PPIase_PpiC"/>
</dbReference>
<evidence type="ECO:0000256" key="2">
    <source>
        <dbReference type="ARBA" id="ARBA00022737"/>
    </source>
</evidence>
<dbReference type="SUPFAM" id="SSF54534">
    <property type="entry name" value="FKBP-like"/>
    <property type="match status" value="2"/>
</dbReference>
<dbReference type="Gene3D" id="1.10.4030.10">
    <property type="entry name" value="Porin chaperone SurA, peptide-binding domain"/>
    <property type="match status" value="1"/>
</dbReference>
<evidence type="ECO:0000313" key="9">
    <source>
        <dbReference type="EMBL" id="AEP37042.1"/>
    </source>
</evidence>
<dbReference type="EMBL" id="CP003059">
    <property type="protein sequence ID" value="AEP37042.1"/>
    <property type="molecule type" value="Genomic_DNA"/>
</dbReference>
<comment type="domain">
    <text evidence="7">The PPIase activity resides only in the second parvulin domain. The N-terminal region and the C-terminal tail are necessary and sufficient for the chaperone activity of SurA. The PPIase activity is dispensable for SurA to function as a chaperone. The N-terminal region and the C-terminal tail are also required for porin recognition.</text>
</comment>
<dbReference type="Pfam" id="PF09312">
    <property type="entry name" value="SurA_N"/>
    <property type="match status" value="1"/>
</dbReference>
<dbReference type="HOGENOM" id="CLU_034646_11_0_4"/>
<evidence type="ECO:0000256" key="3">
    <source>
        <dbReference type="ARBA" id="ARBA00022764"/>
    </source>
</evidence>
<dbReference type="GO" id="GO:0051082">
    <property type="term" value="F:unfolded protein binding"/>
    <property type="evidence" value="ECO:0007669"/>
    <property type="project" value="UniProtKB-UniRule"/>
</dbReference>
<dbReference type="PANTHER" id="PTHR47637">
    <property type="entry name" value="CHAPERONE SURA"/>
    <property type="match status" value="1"/>
</dbReference>
<sequence length="498" mass="55698" precursor="true">MSFTKKIITFSLAISSALAIAQNTQINNKPTNKVPSSQIKHGLSPNATEQILAVVDDEVITMADFASRLNSLRISGQSLPDEAVLQSLIDEKLLNSYADNLGIKVSDQRVAQAIQNIAAQNGLTPEQMKQASSQYNIVWDDYIKNIRQQIKIEDLKVAVVRDRINITPHDIEAYLAQNPTGLPKGYKAPVKFEPRFEKRQVVEQYFVPKAIALQHIYIRVPEGASPDVVAAAKAKADEALSKIRRGQKFDDIARQYSDGPAAANGGKLGIRMNEDWPTLFVNATKNVRDGHTTGVFKAANGFHILKVVERRGLVDQRVKTVNVRLPDPPQPQLTEKEKAAKQEGPVQVEESHVRHILVAFNPVVDVQKAYEKILDIQKQLQAGAEFSELAEKYSDDTSAPVGGDISWIMRGTADPAFEQAAFNLPLNQVSEPIRTKFGWHLIEVLERRNLDRKAEIRKDLAYEMLYQQQSASILEDWLNQLRSQSYIENRLTGYKSGL</sequence>
<comment type="function">
    <text evidence="7">Chaperone involved in the correct folding and assembly of outer membrane proteins. Recognizes specific patterns of aromatic residues and the orientation of their side chains, which are found more frequently in integral outer membrane proteins. May act in both early periplasmic and late outer membrane-associated steps of protein maturation.</text>
</comment>
<proteinExistence type="inferred from homology"/>
<feature type="domain" description="PpiC" evidence="8">
    <location>
        <begin position="208"/>
        <end position="309"/>
    </location>
</feature>
<comment type="catalytic activity">
    <reaction evidence="7">
        <text>[protein]-peptidylproline (omega=180) = [protein]-peptidylproline (omega=0)</text>
        <dbReference type="Rhea" id="RHEA:16237"/>
        <dbReference type="Rhea" id="RHEA-COMP:10747"/>
        <dbReference type="Rhea" id="RHEA-COMP:10748"/>
        <dbReference type="ChEBI" id="CHEBI:83833"/>
        <dbReference type="ChEBI" id="CHEBI:83834"/>
        <dbReference type="EC" id="5.2.1.8"/>
    </reaction>
</comment>
<gene>
    <name evidence="7" type="primary">surA</name>
    <name evidence="9" type="ordered locus">TASI_1299</name>
</gene>
<dbReference type="Pfam" id="PF00639">
    <property type="entry name" value="Rotamase"/>
    <property type="match status" value="2"/>
</dbReference>
<dbReference type="GO" id="GO:0030288">
    <property type="term" value="C:outer membrane-bounded periplasmic space"/>
    <property type="evidence" value="ECO:0007669"/>
    <property type="project" value="InterPro"/>
</dbReference>
<feature type="signal peptide" evidence="7">
    <location>
        <begin position="1"/>
        <end position="21"/>
    </location>
</feature>
<dbReference type="InterPro" id="IPR027304">
    <property type="entry name" value="Trigger_fact/SurA_dom_sf"/>
</dbReference>
<dbReference type="STRING" id="1008459.TASI_1299"/>
<evidence type="ECO:0000256" key="5">
    <source>
        <dbReference type="ARBA" id="ARBA00023186"/>
    </source>
</evidence>
<evidence type="ECO:0000259" key="8">
    <source>
        <dbReference type="PROSITE" id="PS50198"/>
    </source>
</evidence>
<dbReference type="GO" id="GO:0043165">
    <property type="term" value="P:Gram-negative-bacterium-type cell outer membrane assembly"/>
    <property type="evidence" value="ECO:0007669"/>
    <property type="project" value="InterPro"/>
</dbReference>
<dbReference type="InterPro" id="IPR046357">
    <property type="entry name" value="PPIase_dom_sf"/>
</dbReference>
<dbReference type="Gene3D" id="3.10.50.40">
    <property type="match status" value="2"/>
</dbReference>
<reference evidence="9 10" key="2">
    <citation type="journal article" date="2012" name="PLoS ONE">
        <title>Genomic characterization of the taylorella genus.</title>
        <authorList>
            <person name="Hebert L."/>
            <person name="Moumen B."/>
            <person name="Pons N."/>
            <person name="Duquesne F."/>
            <person name="Breuil M.F."/>
            <person name="Goux D."/>
            <person name="Batto J.M."/>
            <person name="Laugier C."/>
            <person name="Renault P."/>
            <person name="Petry S."/>
        </authorList>
    </citation>
    <scope>NUCLEOTIDE SEQUENCE [LARGE SCALE GENOMIC DNA]</scope>
    <source>
        <strain evidence="9 10">MCE3</strain>
    </source>
</reference>
<keyword evidence="5 7" id="KW-0143">Chaperone</keyword>
<dbReference type="Proteomes" id="UP000009284">
    <property type="component" value="Chromosome"/>
</dbReference>
<feature type="domain" description="PpiC" evidence="8">
    <location>
        <begin position="348"/>
        <end position="446"/>
    </location>
</feature>
<dbReference type="AlphaFoldDB" id="G4QC73"/>
<dbReference type="InterPro" id="IPR023058">
    <property type="entry name" value="PPIase_PpiC_CS"/>
</dbReference>
<evidence type="ECO:0000256" key="7">
    <source>
        <dbReference type="HAMAP-Rule" id="MF_01183"/>
    </source>
</evidence>
<dbReference type="GO" id="GO:0003755">
    <property type="term" value="F:peptidyl-prolyl cis-trans isomerase activity"/>
    <property type="evidence" value="ECO:0007669"/>
    <property type="project" value="UniProtKB-UniRule"/>
</dbReference>
<keyword evidence="6 7" id="KW-0413">Isomerase</keyword>
<dbReference type="SUPFAM" id="SSF109998">
    <property type="entry name" value="Triger factor/SurA peptide-binding domain-like"/>
    <property type="match status" value="1"/>
</dbReference>
<organism evidence="9 10">
    <name type="scientific">Taylorella asinigenitalis (strain MCE3)</name>
    <dbReference type="NCBI Taxonomy" id="1008459"/>
    <lineage>
        <taxon>Bacteria</taxon>
        <taxon>Pseudomonadati</taxon>
        <taxon>Pseudomonadota</taxon>
        <taxon>Betaproteobacteria</taxon>
        <taxon>Burkholderiales</taxon>
        <taxon>Alcaligenaceae</taxon>
        <taxon>Taylorella</taxon>
    </lineage>
</organism>
<evidence type="ECO:0000313" key="10">
    <source>
        <dbReference type="Proteomes" id="UP000009284"/>
    </source>
</evidence>
<keyword evidence="10" id="KW-1185">Reference proteome</keyword>
<keyword evidence="1 7" id="KW-0732">Signal</keyword>
<dbReference type="EC" id="5.2.1.8" evidence="7"/>
<evidence type="ECO:0000256" key="6">
    <source>
        <dbReference type="ARBA" id="ARBA00023235"/>
    </source>
</evidence>
<feature type="chain" id="PRO_5009012860" description="Chaperone SurA" evidence="7">
    <location>
        <begin position="22"/>
        <end position="498"/>
    </location>
</feature>